<dbReference type="InterPro" id="IPR036866">
    <property type="entry name" value="RibonucZ/Hydroxyglut_hydro"/>
</dbReference>
<keyword evidence="3" id="KW-0378">Hydrolase</keyword>
<reference evidence="6 7" key="1">
    <citation type="submission" date="2021-04" db="EMBL/GenBank/DDBJ databases">
        <title>Novel species identification of genus Shewanella.</title>
        <authorList>
            <person name="Liu G."/>
        </authorList>
    </citation>
    <scope>NUCLEOTIDE SEQUENCE [LARGE SCALE GENOMIC DNA]</scope>
    <source>
        <strain evidence="6 7">FJAT-54481</strain>
    </source>
</reference>
<evidence type="ECO:0000256" key="2">
    <source>
        <dbReference type="ARBA" id="ARBA00022723"/>
    </source>
</evidence>
<feature type="domain" description="Metallo-beta-lactamase" evidence="5">
    <location>
        <begin position="12"/>
        <end position="192"/>
    </location>
</feature>
<proteinExistence type="predicted"/>
<sequence length="214" mass="23524">MKFQIIPVTPFQQNCSLIWCEQTLKAAVVDPGGNIDRILDAVHEHGLTLEKILLTHGHIDHVGGAAKLAAEQQLPIIGPHIADKMWLEQLPIQSQKFGFPPSIAFESDRYLDDGDEVTVGNTVLKVYHCPGHTPGHVVFWSEADKLAFVGDVLFRGSIGRTDFPGSSYQALIDSICNKLWPLGNDTSFVPGHGPMSTFGEERQSNPFVADQLLK</sequence>
<name>A0ABX7YPF8_9GAMM</name>
<keyword evidence="4" id="KW-0862">Zinc</keyword>
<dbReference type="SMART" id="SM00849">
    <property type="entry name" value="Lactamase_B"/>
    <property type="match status" value="1"/>
</dbReference>
<evidence type="ECO:0000256" key="4">
    <source>
        <dbReference type="ARBA" id="ARBA00022833"/>
    </source>
</evidence>
<dbReference type="SUPFAM" id="SSF56281">
    <property type="entry name" value="Metallo-hydrolase/oxidoreductase"/>
    <property type="match status" value="1"/>
</dbReference>
<keyword evidence="7" id="KW-1185">Reference proteome</keyword>
<dbReference type="InterPro" id="IPR001279">
    <property type="entry name" value="Metallo-B-lactamas"/>
</dbReference>
<accession>A0ABX7YPF8</accession>
<dbReference type="CDD" id="cd07737">
    <property type="entry name" value="YcbL-like_MBL-fold"/>
    <property type="match status" value="1"/>
</dbReference>
<dbReference type="EMBL" id="CP073587">
    <property type="protein sequence ID" value="QUN04635.1"/>
    <property type="molecule type" value="Genomic_DNA"/>
</dbReference>
<dbReference type="InterPro" id="IPR051453">
    <property type="entry name" value="MBL_Glyoxalase_II"/>
</dbReference>
<dbReference type="Pfam" id="PF00753">
    <property type="entry name" value="Lactamase_B"/>
    <property type="match status" value="1"/>
</dbReference>
<evidence type="ECO:0000313" key="7">
    <source>
        <dbReference type="Proteomes" id="UP000679575"/>
    </source>
</evidence>
<keyword evidence="2" id="KW-0479">Metal-binding</keyword>
<evidence type="ECO:0000313" key="6">
    <source>
        <dbReference type="EMBL" id="QUN04635.1"/>
    </source>
</evidence>
<dbReference type="PANTHER" id="PTHR46233">
    <property type="entry name" value="HYDROXYACYLGLUTATHIONE HYDROLASE GLOC"/>
    <property type="match status" value="1"/>
</dbReference>
<comment type="cofactor">
    <cofactor evidence="1">
        <name>Zn(2+)</name>
        <dbReference type="ChEBI" id="CHEBI:29105"/>
    </cofactor>
</comment>
<dbReference type="RefSeq" id="WP_212593690.1">
    <property type="nucleotide sequence ID" value="NZ_CP073587.1"/>
</dbReference>
<dbReference type="Gene3D" id="3.60.15.10">
    <property type="entry name" value="Ribonuclease Z/Hydroxyacylglutathione hydrolase-like"/>
    <property type="match status" value="1"/>
</dbReference>
<evidence type="ECO:0000256" key="1">
    <source>
        <dbReference type="ARBA" id="ARBA00001947"/>
    </source>
</evidence>
<evidence type="ECO:0000259" key="5">
    <source>
        <dbReference type="SMART" id="SM00849"/>
    </source>
</evidence>
<dbReference type="PANTHER" id="PTHR46233:SF3">
    <property type="entry name" value="HYDROXYACYLGLUTATHIONE HYDROLASE GLOC"/>
    <property type="match status" value="1"/>
</dbReference>
<organism evidence="6 7">
    <name type="scientific">Shewanella yunxiaonensis</name>
    <dbReference type="NCBI Taxonomy" id="2829809"/>
    <lineage>
        <taxon>Bacteria</taxon>
        <taxon>Pseudomonadati</taxon>
        <taxon>Pseudomonadota</taxon>
        <taxon>Gammaproteobacteria</taxon>
        <taxon>Alteromonadales</taxon>
        <taxon>Shewanellaceae</taxon>
        <taxon>Shewanella</taxon>
    </lineage>
</organism>
<gene>
    <name evidence="6" type="ORF">KDN34_10215</name>
</gene>
<evidence type="ECO:0000256" key="3">
    <source>
        <dbReference type="ARBA" id="ARBA00022801"/>
    </source>
</evidence>
<dbReference type="Proteomes" id="UP000679575">
    <property type="component" value="Chromosome"/>
</dbReference>
<protein>
    <submittedName>
        <fullName evidence="6">MBL fold metallo-hydrolase</fullName>
    </submittedName>
</protein>